<evidence type="ECO:0000313" key="2">
    <source>
        <dbReference type="EMBL" id="SHH08920.1"/>
    </source>
</evidence>
<organism evidence="2 3">
    <name type="scientific">Marisediminitalea aggregata</name>
    <dbReference type="NCBI Taxonomy" id="634436"/>
    <lineage>
        <taxon>Bacteria</taxon>
        <taxon>Pseudomonadati</taxon>
        <taxon>Pseudomonadota</taxon>
        <taxon>Gammaproteobacteria</taxon>
        <taxon>Alteromonadales</taxon>
        <taxon>Alteromonadaceae</taxon>
        <taxon>Marisediminitalea</taxon>
    </lineage>
</organism>
<evidence type="ECO:0008006" key="4">
    <source>
        <dbReference type="Google" id="ProtNLM"/>
    </source>
</evidence>
<dbReference type="EMBL" id="FQWD01000006">
    <property type="protein sequence ID" value="SHH08920.1"/>
    <property type="molecule type" value="Genomic_DNA"/>
</dbReference>
<dbReference type="AlphaFoldDB" id="A0A1M5Q4Z6"/>
<name>A0A1M5Q4Z6_9ALTE</name>
<keyword evidence="3" id="KW-1185">Reference proteome</keyword>
<proteinExistence type="predicted"/>
<accession>A0A1M5Q4Z6</accession>
<feature type="transmembrane region" description="Helical" evidence="1">
    <location>
        <begin position="45"/>
        <end position="67"/>
    </location>
</feature>
<dbReference type="RefSeq" id="WP_073324680.1">
    <property type="nucleotide sequence ID" value="NZ_FQWD01000006.1"/>
</dbReference>
<sequence length="74" mass="7861">MLAENYELIEGIAFNLGIVALFALIGFAIHDVLKRNDVPMVGRIVVYGVLGLGAMGFVAKGIIQIIWQTSGVSG</sequence>
<gene>
    <name evidence="2" type="ORF">SAMN05216361_3735</name>
</gene>
<dbReference type="STRING" id="634436.SAMN05216361_3735"/>
<dbReference type="InterPro" id="IPR021249">
    <property type="entry name" value="DUF2788"/>
</dbReference>
<keyword evidence="1" id="KW-0472">Membrane</keyword>
<dbReference type="Proteomes" id="UP000184520">
    <property type="component" value="Unassembled WGS sequence"/>
</dbReference>
<evidence type="ECO:0000256" key="1">
    <source>
        <dbReference type="SAM" id="Phobius"/>
    </source>
</evidence>
<reference evidence="3" key="1">
    <citation type="submission" date="2016-11" db="EMBL/GenBank/DDBJ databases">
        <authorList>
            <person name="Varghese N."/>
            <person name="Submissions S."/>
        </authorList>
    </citation>
    <scope>NUCLEOTIDE SEQUENCE [LARGE SCALE GENOMIC DNA]</scope>
    <source>
        <strain evidence="3">CGMCC 1.8995</strain>
    </source>
</reference>
<dbReference type="Pfam" id="PF10981">
    <property type="entry name" value="DUF2788"/>
    <property type="match status" value="1"/>
</dbReference>
<feature type="transmembrane region" description="Helical" evidence="1">
    <location>
        <begin position="12"/>
        <end position="33"/>
    </location>
</feature>
<protein>
    <recommendedName>
        <fullName evidence="4">DUF2788 domain-containing protein</fullName>
    </recommendedName>
</protein>
<keyword evidence="1" id="KW-0812">Transmembrane</keyword>
<keyword evidence="1" id="KW-1133">Transmembrane helix</keyword>
<dbReference type="OrthoDB" id="5588656at2"/>
<evidence type="ECO:0000313" key="3">
    <source>
        <dbReference type="Proteomes" id="UP000184520"/>
    </source>
</evidence>